<gene>
    <name evidence="11" type="ORF">BUALT_Bualt10G0140400</name>
</gene>
<dbReference type="SMART" id="SM00317">
    <property type="entry name" value="SET"/>
    <property type="match status" value="1"/>
</dbReference>
<proteinExistence type="predicted"/>
<keyword evidence="5" id="KW-0805">Transcription regulation</keyword>
<dbReference type="PROSITE" id="PS50280">
    <property type="entry name" value="SET"/>
    <property type="match status" value="1"/>
</dbReference>
<dbReference type="Proteomes" id="UP000826271">
    <property type="component" value="Unassembled WGS sequence"/>
</dbReference>
<dbReference type="PROSITE" id="PS50868">
    <property type="entry name" value="POST_SET"/>
    <property type="match status" value="1"/>
</dbReference>
<keyword evidence="4" id="KW-0949">S-adenosyl-L-methionine</keyword>
<evidence type="ECO:0000313" key="11">
    <source>
        <dbReference type="EMBL" id="KAG8375823.1"/>
    </source>
</evidence>
<feature type="domain" description="Post-SET" evidence="10">
    <location>
        <begin position="1823"/>
        <end position="1839"/>
    </location>
</feature>
<evidence type="ECO:0000256" key="8">
    <source>
        <dbReference type="SAM" id="MobiDB-lite"/>
    </source>
</evidence>
<dbReference type="InterPro" id="IPR046341">
    <property type="entry name" value="SET_dom_sf"/>
</dbReference>
<evidence type="ECO:0000256" key="5">
    <source>
        <dbReference type="ARBA" id="ARBA00023015"/>
    </source>
</evidence>
<dbReference type="CDD" id="cd10518">
    <property type="entry name" value="SET_SETD1-like"/>
    <property type="match status" value="1"/>
</dbReference>
<dbReference type="EMBL" id="WHWC01000010">
    <property type="protein sequence ID" value="KAG8375823.1"/>
    <property type="molecule type" value="Genomic_DNA"/>
</dbReference>
<evidence type="ECO:0000256" key="1">
    <source>
        <dbReference type="ARBA" id="ARBA00004123"/>
    </source>
</evidence>
<dbReference type="GO" id="GO:0035097">
    <property type="term" value="C:histone methyltransferase complex"/>
    <property type="evidence" value="ECO:0007669"/>
    <property type="project" value="TreeGrafter"/>
</dbReference>
<dbReference type="Pfam" id="PF00856">
    <property type="entry name" value="SET"/>
    <property type="match status" value="1"/>
</dbReference>
<dbReference type="SMART" id="SM00508">
    <property type="entry name" value="PostSET"/>
    <property type="match status" value="1"/>
</dbReference>
<feature type="compositionally biased region" description="Polar residues" evidence="8">
    <location>
        <begin position="188"/>
        <end position="201"/>
    </location>
</feature>
<evidence type="ECO:0000256" key="4">
    <source>
        <dbReference type="ARBA" id="ARBA00022691"/>
    </source>
</evidence>
<evidence type="ECO:0000259" key="9">
    <source>
        <dbReference type="PROSITE" id="PS50280"/>
    </source>
</evidence>
<evidence type="ECO:0008006" key="13">
    <source>
        <dbReference type="Google" id="ProtNLM"/>
    </source>
</evidence>
<keyword evidence="2" id="KW-0489">Methyltransferase</keyword>
<reference evidence="11" key="1">
    <citation type="submission" date="2019-10" db="EMBL/GenBank/DDBJ databases">
        <authorList>
            <person name="Zhang R."/>
            <person name="Pan Y."/>
            <person name="Wang J."/>
            <person name="Ma R."/>
            <person name="Yu S."/>
        </authorList>
    </citation>
    <scope>NUCLEOTIDE SEQUENCE</scope>
    <source>
        <strain evidence="11">LA-IB0</strain>
        <tissue evidence="11">Leaf</tissue>
    </source>
</reference>
<keyword evidence="7" id="KW-0539">Nucleus</keyword>
<dbReference type="GO" id="GO:0042800">
    <property type="term" value="F:histone H3K4 methyltransferase activity"/>
    <property type="evidence" value="ECO:0007669"/>
    <property type="project" value="TreeGrafter"/>
</dbReference>
<name>A0AAV6WZT1_9LAMI</name>
<comment type="subcellular location">
    <subcellularLocation>
        <location evidence="1">Nucleus</location>
    </subcellularLocation>
</comment>
<keyword evidence="12" id="KW-1185">Reference proteome</keyword>
<keyword evidence="6" id="KW-0804">Transcription</keyword>
<dbReference type="GO" id="GO:0032259">
    <property type="term" value="P:methylation"/>
    <property type="evidence" value="ECO:0007669"/>
    <property type="project" value="UniProtKB-KW"/>
</dbReference>
<dbReference type="SUPFAM" id="SSF82199">
    <property type="entry name" value="SET domain"/>
    <property type="match status" value="1"/>
</dbReference>
<evidence type="ECO:0000256" key="7">
    <source>
        <dbReference type="ARBA" id="ARBA00023242"/>
    </source>
</evidence>
<accession>A0AAV6WZT1</accession>
<dbReference type="Pfam" id="PF16135">
    <property type="entry name" value="TDBD"/>
    <property type="match status" value="1"/>
</dbReference>
<evidence type="ECO:0000256" key="2">
    <source>
        <dbReference type="ARBA" id="ARBA00022603"/>
    </source>
</evidence>
<feature type="compositionally biased region" description="Polar residues" evidence="8">
    <location>
        <begin position="170"/>
        <end position="179"/>
    </location>
</feature>
<dbReference type="InterPro" id="IPR003616">
    <property type="entry name" value="Post-SET_dom"/>
</dbReference>
<evidence type="ECO:0000259" key="10">
    <source>
        <dbReference type="PROSITE" id="PS50868"/>
    </source>
</evidence>
<keyword evidence="3" id="KW-0808">Transferase</keyword>
<dbReference type="Gene3D" id="2.170.270.10">
    <property type="entry name" value="SET domain"/>
    <property type="match status" value="1"/>
</dbReference>
<evidence type="ECO:0000313" key="12">
    <source>
        <dbReference type="Proteomes" id="UP000826271"/>
    </source>
</evidence>
<dbReference type="InterPro" id="IPR001214">
    <property type="entry name" value="SET_dom"/>
</dbReference>
<protein>
    <recommendedName>
        <fullName evidence="13">Histone-lysine N-methyltransferase</fullName>
    </recommendedName>
</protein>
<organism evidence="11 12">
    <name type="scientific">Buddleja alternifolia</name>
    <dbReference type="NCBI Taxonomy" id="168488"/>
    <lineage>
        <taxon>Eukaryota</taxon>
        <taxon>Viridiplantae</taxon>
        <taxon>Streptophyta</taxon>
        <taxon>Embryophyta</taxon>
        <taxon>Tracheophyta</taxon>
        <taxon>Spermatophyta</taxon>
        <taxon>Magnoliopsida</taxon>
        <taxon>eudicotyledons</taxon>
        <taxon>Gunneridae</taxon>
        <taxon>Pentapetalae</taxon>
        <taxon>asterids</taxon>
        <taxon>lamiids</taxon>
        <taxon>Lamiales</taxon>
        <taxon>Scrophulariaceae</taxon>
        <taxon>Buddlejeae</taxon>
        <taxon>Buddleja</taxon>
    </lineage>
</organism>
<dbReference type="PANTHER" id="PTHR45838:SF4">
    <property type="entry name" value="HISTONE-LYSINE N-METHYLTRANSFERASE TRITHORAX"/>
    <property type="match status" value="1"/>
</dbReference>
<feature type="domain" description="SET" evidence="9">
    <location>
        <begin position="1694"/>
        <end position="1815"/>
    </location>
</feature>
<comment type="caution">
    <text evidence="11">The sequence shown here is derived from an EMBL/GenBank/DDBJ whole genome shotgun (WGS) entry which is preliminary data.</text>
</comment>
<dbReference type="PANTHER" id="PTHR45838">
    <property type="entry name" value="HISTONE-LYSINE-N-METHYLTRANSFERASE 2 KMT2 FAMILY MEMBER"/>
    <property type="match status" value="1"/>
</dbReference>
<feature type="region of interest" description="Disordered" evidence="8">
    <location>
        <begin position="170"/>
        <end position="201"/>
    </location>
</feature>
<evidence type="ECO:0000256" key="6">
    <source>
        <dbReference type="ARBA" id="ARBA00023163"/>
    </source>
</evidence>
<dbReference type="GO" id="GO:0045893">
    <property type="term" value="P:positive regulation of DNA-templated transcription"/>
    <property type="evidence" value="ECO:0007669"/>
    <property type="project" value="TreeGrafter"/>
</dbReference>
<evidence type="ECO:0000256" key="3">
    <source>
        <dbReference type="ARBA" id="ARBA00022679"/>
    </source>
</evidence>
<sequence>MEKWWGQSKCCSVWLPSSSHDSRAQFPSADCHLYLQAPQQSMLLTHGMSQEHTHGNMPGINNLSHADLGASFLSLLSQPSVHMPCDLQHLLDSKPAPGSGHVSLNQRTAYGFSAGSRVSLVPSALWSHNTNCQSLTVGEGFSPLISSNSAVSVNRGYSSGLPQAANLNFQKSQSVSSQSPHEKDRQHNSFSLIGNNNSSPISANSRRLQNVADITASQNVPVERNFSVGYHGNNPSSSFPRIFCSGISGNLLLSDTGLLGVVCSCHGLYMSISKFSEHSGSCDVNPGSAVRMENGETVAHWRNTYLSKSGIRVSEGHRGWDWPEEISAASGLSNHPISDTSNNTVLLNQVGPFRTSVSYDQKQYSVIHPKENQRCSNIVDEFVYHEIDGTSQECSNSLYKDFNNSPHGNLQHAACQLIMGMSNSFGIKAQKTSQSTKPKLDSISQSANVLPALPHIDTLRTPCNGFNVIKNTSSSVEGPEVSSNIELRLGQPPEQSRTLETKVSPALESNHNSMHVEQHPKVFFQNQLLRKGNELQRTKWALQFADIASNPCERRQPSHSGHSNHVGEAYGELTDYWKNSVDGHMEVTDLNPLPLSCFRNQEAKWQFRNANDHDNDSHIVTKKLHCEPHSAISDGTCFPWTRVPNAQNHVNKGKKVGCAVNGLLGVAKLNIEFSKTFKEDLSTSNAVLGESSYNFSPAFHEKRSNAHQMFASIADESQDRDIFNNCRNMSSLSDIKHFNHDHVKPVQNSIHARQTTSVGSISKNSVFDQSACLPLPKEKCNRVNPDVQDANRRMPAVNMLKLSNRDRGPASVRNVEECGILKNPCVQSLFSAAPSITNDRGHLLDWLRMPTIPEVEEKSTLPGTICWMGHDSEQISTITGRSLYAEECDLPPVERLFLRPAGSEHNFNDSKKEGCSQGLPCAYVPEKCSYAVRANCLTEKYDLNGHTSCNFVKEDRSREAASLFQSKWKENCSFMKERAKSFERTVNLVGPDIKKVESHSFQWRDVPKKITDSCSSTGEEQQAGSFNRIFGGPATDVDKCSTTFARNIFPLKEREISIASSGCSVPDVTQASVEVNKKDSCAVEGRNIRCATNSFLDEGSGNDRSWSSDDAFDNEHSAECFGSASRISLIRGAPLKVAPKRLSLSLIEEIRLQNLSSKNAPYQNKRSSTIQEESDCLQMFEGSSRKRKKTVKWMKMDAQFPVSGQSSIHNKSPKCREEVGQNVHSVWDMQMSVGCDQGSASNCPDSVEQGFKQRSFAFSAATATPIKTDLHIVYNKGKQTTEAHINSKFDDTTEAYEMFRKKKLRLDGTSSVTKQVGQICCSNADLAEKSTSLDCPSNSLGKHVTYKLMARPIVFGKYGIISNGNPSKPTKIIPLGKILKYVPSLAERSNRNATSNYINDKVKPSSVKVKKSVRHVKKTSRNKKVLESQVKKGGAHALRSTNGGDDLSYTLEKCSNNYGFTDSNYRIHLKTKSKESRTRSLYEFLTDGNDFKVVNSSVKKHSVSLRQTRSRYWGEPMEDATDGKVQRNEICNSKRCTEKHQPENSDTFCCVCGNSDKDDHNQLLECNRFLIKGLQSEAVHNVNVNFSGRCMLRATSCLFNPDGDTESPRPIEKFLTCARTEGYKGRKREGFLHSHPQDANENSGCHVPQEQLNAWLHIHRQRSQRKARPKLLSSNVESDCRKAYARYKQSKGWKQLVVYKSGIHALGLYTSQFISLGAMVVEYVGEIVGLRVADRRESEYHSGKNLQHKSACYFFRIDKEYIIDATRKGGIARFVNHSCKPNCVAKVISVRNEKKVVFIAERDIYPGEEITYDYHFNHEDEGEKIPCYCKSKNCRHYLN</sequence>
<dbReference type="InterPro" id="IPR032308">
    <property type="entry name" value="TDBD"/>
</dbReference>